<dbReference type="PANTHER" id="PTHR35204:SF1">
    <property type="entry name" value="ENTEROTOXIN"/>
    <property type="match status" value="1"/>
</dbReference>
<dbReference type="RefSeq" id="XP_040718398.1">
    <property type="nucleotide sequence ID" value="XM_040859876.1"/>
</dbReference>
<organism evidence="3 4">
    <name type="scientific">Pseudomassariella vexata</name>
    <dbReference type="NCBI Taxonomy" id="1141098"/>
    <lineage>
        <taxon>Eukaryota</taxon>
        <taxon>Fungi</taxon>
        <taxon>Dikarya</taxon>
        <taxon>Ascomycota</taxon>
        <taxon>Pezizomycotina</taxon>
        <taxon>Sordariomycetes</taxon>
        <taxon>Xylariomycetidae</taxon>
        <taxon>Amphisphaeriales</taxon>
        <taxon>Pseudomassariaceae</taxon>
        <taxon>Pseudomassariella</taxon>
    </lineage>
</organism>
<dbReference type="Proteomes" id="UP000193689">
    <property type="component" value="Unassembled WGS sequence"/>
</dbReference>
<dbReference type="InParanoid" id="A0A1Y2E8Y2"/>
<protein>
    <submittedName>
        <fullName evidence="3">Uncharacterized protein</fullName>
    </submittedName>
</protein>
<comment type="caution">
    <text evidence="3">The sequence shown here is derived from an EMBL/GenBank/DDBJ whole genome shotgun (WGS) entry which is preliminary data.</text>
</comment>
<evidence type="ECO:0000313" key="4">
    <source>
        <dbReference type="Proteomes" id="UP000193689"/>
    </source>
</evidence>
<feature type="region of interest" description="Disordered" evidence="1">
    <location>
        <begin position="97"/>
        <end position="134"/>
    </location>
</feature>
<feature type="region of interest" description="Disordered" evidence="1">
    <location>
        <begin position="522"/>
        <end position="551"/>
    </location>
</feature>
<feature type="region of interest" description="Disordered" evidence="1">
    <location>
        <begin position="199"/>
        <end position="219"/>
    </location>
</feature>
<feature type="signal peptide" evidence="2">
    <location>
        <begin position="1"/>
        <end position="20"/>
    </location>
</feature>
<feature type="chain" id="PRO_5012982851" evidence="2">
    <location>
        <begin position="21"/>
        <end position="551"/>
    </location>
</feature>
<feature type="compositionally biased region" description="Pro residues" evidence="1">
    <location>
        <begin position="108"/>
        <end position="120"/>
    </location>
</feature>
<keyword evidence="2" id="KW-0732">Signal</keyword>
<evidence type="ECO:0000256" key="2">
    <source>
        <dbReference type="SAM" id="SignalP"/>
    </source>
</evidence>
<dbReference type="AlphaFoldDB" id="A0A1Y2E8Y2"/>
<name>A0A1Y2E8Y2_9PEZI</name>
<keyword evidence="4" id="KW-1185">Reference proteome</keyword>
<proteinExistence type="predicted"/>
<dbReference type="OrthoDB" id="10261782at2759"/>
<accession>A0A1Y2E8Y2</accession>
<reference evidence="3 4" key="1">
    <citation type="submission" date="2016-07" db="EMBL/GenBank/DDBJ databases">
        <title>Pervasive Adenine N6-methylation of Active Genes in Fungi.</title>
        <authorList>
            <consortium name="DOE Joint Genome Institute"/>
            <person name="Mondo S.J."/>
            <person name="Dannebaum R.O."/>
            <person name="Kuo R.C."/>
            <person name="Labutti K."/>
            <person name="Haridas S."/>
            <person name="Kuo A."/>
            <person name="Salamov A."/>
            <person name="Ahrendt S.R."/>
            <person name="Lipzen A."/>
            <person name="Sullivan W."/>
            <person name="Andreopoulos W.B."/>
            <person name="Clum A."/>
            <person name="Lindquist E."/>
            <person name="Daum C."/>
            <person name="Ramamoorthy G.K."/>
            <person name="Gryganskyi A."/>
            <person name="Culley D."/>
            <person name="Magnuson J.K."/>
            <person name="James T.Y."/>
            <person name="O'Malley M.A."/>
            <person name="Stajich J.E."/>
            <person name="Spatafora J.W."/>
            <person name="Visel A."/>
            <person name="Grigoriev I.V."/>
        </authorList>
    </citation>
    <scope>NUCLEOTIDE SEQUENCE [LARGE SCALE GENOMIC DNA]</scope>
    <source>
        <strain evidence="3 4">CBS 129021</strain>
    </source>
</reference>
<gene>
    <name evidence="3" type="ORF">BCR38DRAFT_428113</name>
</gene>
<evidence type="ECO:0000256" key="1">
    <source>
        <dbReference type="SAM" id="MobiDB-lite"/>
    </source>
</evidence>
<dbReference type="STRING" id="1141098.A0A1Y2E8Y2"/>
<sequence>MGRKLWVAGLLAAAVPHSLAANEFGPSEQSAHRRGPEIFNAVHNSMRQWGSSLHHNGMSFFVATVPEGVLFHHGNQRPESPTDPDWLAYEIEHAEHFAHGRRRRGPPGRGPPGRGPPGPDGPSGFYDGEMPDDGQHVIAEHDKQDEEETHGYLHVYKTTRPLKFLYVDGMGGGKTNMGTLDSQDYLLRGLDSTAIQKQTEEHEKGKGHHAKRAPGGPMDEQQRAIDLCKLCKEWDLQGVVRMEAGFEIIKCDFSDGLEQIQALQRPDDEGDRGGGGMLGDMFDGIEYVRGLSERYDGIGSTRTIIDYSSMVSAFFFPVNLTNPDPTRPDLPRLSSTTDAELLAMKEYLANVIAQRRGEEGRTIDWQDVSDLVVSRYADRLKYMVESAESIEQLAHEISFLLNVFIDYSADDTNSASAIGRCTDFYLGSVVPVTEADHMILTGFKAVSREICTSLFRVRNLLILDPAPDVKSLTASKSALRALMDTLNWTRFKRCSRCAIDEVCLIPMWPMGFVEDYDSPRCTNGSDTRKRESYWRRDRPGGGKGRGPPPRG</sequence>
<evidence type="ECO:0000313" key="3">
    <source>
        <dbReference type="EMBL" id="ORY67774.1"/>
    </source>
</evidence>
<dbReference type="GeneID" id="63776088"/>
<dbReference type="EMBL" id="MCFJ01000004">
    <property type="protein sequence ID" value="ORY67774.1"/>
    <property type="molecule type" value="Genomic_DNA"/>
</dbReference>
<dbReference type="InterPro" id="IPR038921">
    <property type="entry name" value="YOR389W-like"/>
</dbReference>
<dbReference type="PANTHER" id="PTHR35204">
    <property type="entry name" value="YALI0A21131P"/>
    <property type="match status" value="1"/>
</dbReference>
<feature type="compositionally biased region" description="Basic and acidic residues" evidence="1">
    <location>
        <begin position="526"/>
        <end position="540"/>
    </location>
</feature>
<dbReference type="FunCoup" id="A0A1Y2E8Y2">
    <property type="interactions" value="17"/>
</dbReference>